<keyword evidence="4" id="KW-1185">Reference proteome</keyword>
<sequence length="362" mass="40247">MATLTEPPVTRFQRRVAFDNIPIGEATKHNIPGLSLCTKHNGFQARRTSRTFMVGVDENNYSDYALQWLLDELIDDGDEIICVRVIEREIRAQDKQYQADAQALMRNIEEKTGDNRAISITLEFTTGKLHDTFQRLIHIYKPAMLIVGTRGRSLGGIQGLVNTRNSFSKYCLQYSPVPVIIVRPTEKRIKKKTKRANDATRRTYVAMLAASDGVHEADSDARVTYQLESNITAEEEAHQVAKELGLPASFDPTIKPLQYTPPAKVRPQERRALTPSSTQTGADSDSESEDEDGGFEAVSGQEALQNQQNVERQQKLEALHKMEVGEAAALRMPVNDDSDDDDDDENDDANVQAQAQAGAGVS</sequence>
<dbReference type="InterPro" id="IPR014729">
    <property type="entry name" value="Rossmann-like_a/b/a_fold"/>
</dbReference>
<dbReference type="HOGENOM" id="CLU_018542_1_1_1"/>
<feature type="compositionally biased region" description="Acidic residues" evidence="1">
    <location>
        <begin position="336"/>
        <end position="348"/>
    </location>
</feature>
<feature type="compositionally biased region" description="Basic and acidic residues" evidence="1">
    <location>
        <begin position="312"/>
        <end position="324"/>
    </location>
</feature>
<proteinExistence type="predicted"/>
<dbReference type="Pfam" id="PF00582">
    <property type="entry name" value="Usp"/>
    <property type="match status" value="1"/>
</dbReference>
<evidence type="ECO:0000313" key="3">
    <source>
        <dbReference type="EMBL" id="KFA65376.1"/>
    </source>
</evidence>
<dbReference type="CDD" id="cd23659">
    <property type="entry name" value="USP_At3g01520-like"/>
    <property type="match status" value="1"/>
</dbReference>
<dbReference type="PANTHER" id="PTHR47815:SF1">
    <property type="entry name" value="UNIVERSAL STRESS PROTEIN A FAMILY PROTEIN C25B2.10"/>
    <property type="match status" value="1"/>
</dbReference>
<dbReference type="EMBL" id="KL660597">
    <property type="protein sequence ID" value="KFA65376.1"/>
    <property type="molecule type" value="Genomic_DNA"/>
</dbReference>
<dbReference type="OMA" id="DEFEVMS"/>
<dbReference type="OrthoDB" id="843225at2759"/>
<accession>A0A084QN41</accession>
<protein>
    <recommendedName>
        <fullName evidence="2">UspA domain-containing protein</fullName>
    </recommendedName>
</protein>
<feature type="region of interest" description="Disordered" evidence="1">
    <location>
        <begin position="249"/>
        <end position="362"/>
    </location>
</feature>
<dbReference type="SUPFAM" id="SSF52402">
    <property type="entry name" value="Adenine nucleotide alpha hydrolases-like"/>
    <property type="match status" value="1"/>
</dbReference>
<dbReference type="PANTHER" id="PTHR47815">
    <property type="entry name" value="UNIVERSAL STRESS PROTEIN A FAMILY PROTEIN C25B2.10"/>
    <property type="match status" value="1"/>
</dbReference>
<dbReference type="InParanoid" id="A0A084QN41"/>
<dbReference type="STRING" id="1283841.A0A084QN41"/>
<evidence type="ECO:0000313" key="4">
    <source>
        <dbReference type="Proteomes" id="UP000028524"/>
    </source>
</evidence>
<feature type="domain" description="UspA" evidence="2">
    <location>
        <begin position="50"/>
        <end position="183"/>
    </location>
</feature>
<feature type="compositionally biased region" description="Polar residues" evidence="1">
    <location>
        <begin position="302"/>
        <end position="311"/>
    </location>
</feature>
<feature type="compositionally biased region" description="Acidic residues" evidence="1">
    <location>
        <begin position="284"/>
        <end position="294"/>
    </location>
</feature>
<name>A0A084QN41_STAC4</name>
<dbReference type="InterPro" id="IPR006016">
    <property type="entry name" value="UspA"/>
</dbReference>
<gene>
    <name evidence="3" type="ORF">S40285_00522</name>
</gene>
<feature type="compositionally biased region" description="Low complexity" evidence="1">
    <location>
        <begin position="349"/>
        <end position="362"/>
    </location>
</feature>
<reference evidence="3 4" key="1">
    <citation type="journal article" date="2014" name="BMC Genomics">
        <title>Comparative genome sequencing reveals chemotype-specific gene clusters in the toxigenic black mold Stachybotrys.</title>
        <authorList>
            <person name="Semeiks J."/>
            <person name="Borek D."/>
            <person name="Otwinowski Z."/>
            <person name="Grishin N.V."/>
        </authorList>
    </citation>
    <scope>NUCLEOTIDE SEQUENCE [LARGE SCALE GENOMIC DNA]</scope>
    <source>
        <strain evidence="3 4">IBT 40285</strain>
    </source>
</reference>
<organism evidence="3 4">
    <name type="scientific">Stachybotrys chlorohalonatus (strain IBT 40285)</name>
    <dbReference type="NCBI Taxonomy" id="1283841"/>
    <lineage>
        <taxon>Eukaryota</taxon>
        <taxon>Fungi</taxon>
        <taxon>Dikarya</taxon>
        <taxon>Ascomycota</taxon>
        <taxon>Pezizomycotina</taxon>
        <taxon>Sordariomycetes</taxon>
        <taxon>Hypocreomycetidae</taxon>
        <taxon>Hypocreales</taxon>
        <taxon>Stachybotryaceae</taxon>
        <taxon>Stachybotrys</taxon>
    </lineage>
</organism>
<dbReference type="Gene3D" id="3.40.50.620">
    <property type="entry name" value="HUPs"/>
    <property type="match status" value="1"/>
</dbReference>
<dbReference type="Proteomes" id="UP000028524">
    <property type="component" value="Unassembled WGS sequence"/>
</dbReference>
<dbReference type="AlphaFoldDB" id="A0A084QN41"/>
<evidence type="ECO:0000259" key="2">
    <source>
        <dbReference type="Pfam" id="PF00582"/>
    </source>
</evidence>
<evidence type="ECO:0000256" key="1">
    <source>
        <dbReference type="SAM" id="MobiDB-lite"/>
    </source>
</evidence>